<dbReference type="Proteomes" id="UP001150581">
    <property type="component" value="Unassembled WGS sequence"/>
</dbReference>
<organism evidence="1 2">
    <name type="scientific">Kickxella alabastrina</name>
    <dbReference type="NCBI Taxonomy" id="61397"/>
    <lineage>
        <taxon>Eukaryota</taxon>
        <taxon>Fungi</taxon>
        <taxon>Fungi incertae sedis</taxon>
        <taxon>Zoopagomycota</taxon>
        <taxon>Kickxellomycotina</taxon>
        <taxon>Kickxellomycetes</taxon>
        <taxon>Kickxellales</taxon>
        <taxon>Kickxellaceae</taxon>
        <taxon>Kickxella</taxon>
    </lineage>
</organism>
<reference evidence="1" key="1">
    <citation type="submission" date="2022-07" db="EMBL/GenBank/DDBJ databases">
        <title>Phylogenomic reconstructions and comparative analyses of Kickxellomycotina fungi.</title>
        <authorList>
            <person name="Reynolds N.K."/>
            <person name="Stajich J.E."/>
            <person name="Barry K."/>
            <person name="Grigoriev I.V."/>
            <person name="Crous P."/>
            <person name="Smith M.E."/>
        </authorList>
    </citation>
    <scope>NUCLEOTIDE SEQUENCE</scope>
    <source>
        <strain evidence="1">Benny 63K</strain>
    </source>
</reference>
<comment type="caution">
    <text evidence="1">The sequence shown here is derived from an EMBL/GenBank/DDBJ whole genome shotgun (WGS) entry which is preliminary data.</text>
</comment>
<accession>A0ACC1ISG4</accession>
<gene>
    <name evidence="1" type="primary">MSH6_1</name>
    <name evidence="1" type="ORF">LPJ66_001722</name>
</gene>
<evidence type="ECO:0000313" key="1">
    <source>
        <dbReference type="EMBL" id="KAJ1900050.1"/>
    </source>
</evidence>
<dbReference type="EMBL" id="JANBPG010000106">
    <property type="protein sequence ID" value="KAJ1900050.1"/>
    <property type="molecule type" value="Genomic_DNA"/>
</dbReference>
<name>A0ACC1ISG4_9FUNG</name>
<evidence type="ECO:0000313" key="2">
    <source>
        <dbReference type="Proteomes" id="UP001150581"/>
    </source>
</evidence>
<sequence>MPPSTDSGTPKSAKTQTSIFSFFSTPKKNKKPAAAKDSQDELLEVTADMMVDDLMAEVELAEQQQQQNQKQKQQKNTKAKTQSTQSQLPPPTSQTAPVGRKRKSALIQYDEDEDDAMESDATEKDDDDADDDYKPDHSVPGAVTGRRGTVGRGRAIVDDSDDDDMMDAAATSSESEAAASPTAKLPRTKSRLTQPIKTPDLKRMRFSGSMASTSSEGMPLMGALSSVPNPPDTPSLARTTTSLSALSVGSSRLATPLAQRAQMQAPPLTADESKRLRVSNFAKKNDERYAWLEDVRDAQGVRPGEVGYDKRTLLIPASSWKQFSPFERQYWEIKSQHWDTVVFFKKGKFYELYENDATIGHQEFDLKMTDRVNMRMAGVPESSFDHWVSQFLAKGYKIARVDQMESKLAKDMRERGSSKKGDSLVSRELTGVLTVGTLVDPSLLTQDLSTFCLALVEATHEMVNSGEASAYATSFGVAFVDTSTAQFHMCTISDDDDDRSALETLLVQLNPREVIYVRGGAGPGHRAAAALSAAALTKGASSTGSGLGDLLLTSPDAWDGMAGISQPTWRTLKNTCGPNTDWIAMAPRREFWDVPTTKHEIDQAGYFSSSEEPKKWPEALQRVADKDPLALTAVGGLLSYLRTLMLDKDLASLGNFSFYSPMQNSTALVLDGPTISNLDIFAISSDNGNTAAIGGTSRPTSIDGTLFALLNHVRTPFGRRLLSRWTCHPLRHSAAINARLDVVDFFLSNGELSDSIVDALAGLTDLERGLSRIHSGRCKVPDFIAVLSGLASVSLMMERLRKEHGCDNSALPARIKTLLRVFPPLDELLAEFTSSFDANVASAEGRLLPFPGGDQPCDEIMAKIGEHDEWLAQHLKEIRKRFGCASIVYKNMGKEHYQLEMPTTVKVPDNFFRLSATKAVNRYWSPELRTKVQERAEAMETKSMVLDSYQSRLYARFDRHYALLMKAVSVVAELDCLLALSTASSCLGTPACRPVILESNGNAGGYIEFRQLRHPCVALSSTGASDFVANDIVLGRKHDAGAEADDGDSASMILLTGPNMGGKSTLLRQLCLGVILAQLGCYVPAQSAAILPVDRLFTRIGARDNMLAGRSTFMVEMAETSTILRYASPRSLVVLDELGRGTSTHDGEAVAYGVLHSLCSRLGCLGFFSTHYGLLADSLLKPAANGGSGSTVEPHLRPMFMACAVNEEEHRVTFLYRLQRGIASKSHGMNVAAMAGVPVSIVRNANTIAEKFERELKQRQALKSGSGVDDGEAAMPLTMQSDFANLLRMAALQSKSKNTSLGDNDDGEQVPVGGPNGAKKANENQYWSCIVDHLRRTMRANALHN</sequence>
<keyword evidence="2" id="KW-1185">Reference proteome</keyword>
<protein>
    <submittedName>
        <fullName evidence="1">DNA mismatch repair protein msh6</fullName>
    </submittedName>
</protein>
<proteinExistence type="predicted"/>